<evidence type="ECO:0000256" key="6">
    <source>
        <dbReference type="ARBA" id="ARBA00023002"/>
    </source>
</evidence>
<evidence type="ECO:0008006" key="11">
    <source>
        <dbReference type="Google" id="ProtNLM"/>
    </source>
</evidence>
<dbReference type="Pfam" id="PF00743">
    <property type="entry name" value="FMO-like"/>
    <property type="match status" value="2"/>
</dbReference>
<keyword evidence="3" id="KW-0285">Flavoprotein</keyword>
<keyword evidence="5" id="KW-0521">NADP</keyword>
<dbReference type="GO" id="GO:0004499">
    <property type="term" value="F:N,N-dimethylaniline monooxygenase activity"/>
    <property type="evidence" value="ECO:0007669"/>
    <property type="project" value="InterPro"/>
</dbReference>
<sequence length="464" mass="51924">MGSLTSPAFSVSKIAVIGAGPCGLAAAKYLKAQGSFSQVTVLEQQDEVGGVWNYKEETPGPSPIPQQDPFLRPDEPLKQDGSKAPIFPSPMYHKLHANIPGQLMRFSDKAFPKDAWVFPSREYIQNYLLEYAKDVRDLIRFCYQVTHIDLAAKDGHDRWRVQATSTIGQGELDETFDAVVIANGHYATPFIPAISNIKDFSKRYPGSIIHSKHFRRPDMYRGKKVVVVGNGPSGTDIALQINGVCRQPALLSVKEATPEERLLHTGCREVPQISEFLVEQRGVRFADGSVETDIDAVVFCTGFMYSYPFLDKKLGLITDGKGVHGLYKHLIHIEHPTLVFPGLNIKAIPWPTAEAQASVFAALWANTLALPSKAEMRQWSQDLEKRKESALHVFSPLEDGHYINELHDWAAQASFLGKEGPRWDDEKFWERKVYADAKLRFEKAGGTAKTLDELGLRYEPERTI</sequence>
<evidence type="ECO:0000256" key="4">
    <source>
        <dbReference type="ARBA" id="ARBA00022827"/>
    </source>
</evidence>
<evidence type="ECO:0000256" key="2">
    <source>
        <dbReference type="ARBA" id="ARBA00009183"/>
    </source>
</evidence>
<proteinExistence type="inferred from homology"/>
<gene>
    <name evidence="9" type="ORF">F5Z01DRAFT_652902</name>
</gene>
<feature type="region of interest" description="Disordered" evidence="8">
    <location>
        <begin position="52"/>
        <end position="79"/>
    </location>
</feature>
<dbReference type="InterPro" id="IPR000960">
    <property type="entry name" value="Flavin_mOase"/>
</dbReference>
<dbReference type="EMBL" id="MU251251">
    <property type="protein sequence ID" value="KAG9255361.1"/>
    <property type="molecule type" value="Genomic_DNA"/>
</dbReference>
<dbReference type="RefSeq" id="XP_046119285.1">
    <property type="nucleotide sequence ID" value="XM_046263315.1"/>
</dbReference>
<dbReference type="InterPro" id="IPR020946">
    <property type="entry name" value="Flavin_mOase-like"/>
</dbReference>
<dbReference type="AlphaFoldDB" id="A0A9P8CS40"/>
<dbReference type="Gene3D" id="3.50.50.60">
    <property type="entry name" value="FAD/NAD(P)-binding domain"/>
    <property type="match status" value="2"/>
</dbReference>
<comment type="similarity">
    <text evidence="2">Belongs to the FMO family.</text>
</comment>
<dbReference type="FunFam" id="3.50.50.60:FF:000138">
    <property type="entry name" value="Flavin-containing monooxygenase"/>
    <property type="match status" value="1"/>
</dbReference>
<dbReference type="GO" id="GO:0050660">
    <property type="term" value="F:flavin adenine dinucleotide binding"/>
    <property type="evidence" value="ECO:0007669"/>
    <property type="project" value="InterPro"/>
</dbReference>
<dbReference type="PRINTS" id="PR00370">
    <property type="entry name" value="FMOXYGENASE"/>
</dbReference>
<evidence type="ECO:0000313" key="9">
    <source>
        <dbReference type="EMBL" id="KAG9255361.1"/>
    </source>
</evidence>
<protein>
    <recommendedName>
        <fullName evidence="11">Thiol-specific monooxygenase</fullName>
    </recommendedName>
</protein>
<accession>A0A9P8CS40</accession>
<evidence type="ECO:0000256" key="7">
    <source>
        <dbReference type="ARBA" id="ARBA00023033"/>
    </source>
</evidence>
<keyword evidence="10" id="KW-1185">Reference proteome</keyword>
<evidence type="ECO:0000313" key="10">
    <source>
        <dbReference type="Proteomes" id="UP000887229"/>
    </source>
</evidence>
<dbReference type="InterPro" id="IPR036188">
    <property type="entry name" value="FAD/NAD-bd_sf"/>
</dbReference>
<reference evidence="9" key="1">
    <citation type="journal article" date="2021" name="IMA Fungus">
        <title>Genomic characterization of three marine fungi, including Emericellopsis atlantica sp. nov. with signatures of a generalist lifestyle and marine biomass degradation.</title>
        <authorList>
            <person name="Hagestad O.C."/>
            <person name="Hou L."/>
            <person name="Andersen J.H."/>
            <person name="Hansen E.H."/>
            <person name="Altermark B."/>
            <person name="Li C."/>
            <person name="Kuhnert E."/>
            <person name="Cox R.J."/>
            <person name="Crous P.W."/>
            <person name="Spatafora J.W."/>
            <person name="Lail K."/>
            <person name="Amirebrahimi M."/>
            <person name="Lipzen A."/>
            <person name="Pangilinan J."/>
            <person name="Andreopoulos W."/>
            <person name="Hayes R.D."/>
            <person name="Ng V."/>
            <person name="Grigoriev I.V."/>
            <person name="Jackson S.A."/>
            <person name="Sutton T.D.S."/>
            <person name="Dobson A.D.W."/>
            <person name="Rama T."/>
        </authorList>
    </citation>
    <scope>NUCLEOTIDE SEQUENCE</scope>
    <source>
        <strain evidence="9">TS7</strain>
    </source>
</reference>
<dbReference type="Proteomes" id="UP000887229">
    <property type="component" value="Unassembled WGS sequence"/>
</dbReference>
<keyword evidence="4" id="KW-0274">FAD</keyword>
<dbReference type="SUPFAM" id="SSF51905">
    <property type="entry name" value="FAD/NAD(P)-binding domain"/>
    <property type="match status" value="2"/>
</dbReference>
<comment type="caution">
    <text evidence="9">The sequence shown here is derived from an EMBL/GenBank/DDBJ whole genome shotgun (WGS) entry which is preliminary data.</text>
</comment>
<comment type="cofactor">
    <cofactor evidence="1">
        <name>FAD</name>
        <dbReference type="ChEBI" id="CHEBI:57692"/>
    </cofactor>
</comment>
<dbReference type="PIRSF" id="PIRSF000332">
    <property type="entry name" value="FMO"/>
    <property type="match status" value="1"/>
</dbReference>
<dbReference type="GO" id="GO:0050661">
    <property type="term" value="F:NADP binding"/>
    <property type="evidence" value="ECO:0007669"/>
    <property type="project" value="InterPro"/>
</dbReference>
<dbReference type="InterPro" id="IPR050346">
    <property type="entry name" value="FMO-like"/>
</dbReference>
<dbReference type="Pfam" id="PF13450">
    <property type="entry name" value="NAD_binding_8"/>
    <property type="match status" value="1"/>
</dbReference>
<dbReference type="GeneID" id="70294218"/>
<organism evidence="9 10">
    <name type="scientific">Emericellopsis atlantica</name>
    <dbReference type="NCBI Taxonomy" id="2614577"/>
    <lineage>
        <taxon>Eukaryota</taxon>
        <taxon>Fungi</taxon>
        <taxon>Dikarya</taxon>
        <taxon>Ascomycota</taxon>
        <taxon>Pezizomycotina</taxon>
        <taxon>Sordariomycetes</taxon>
        <taxon>Hypocreomycetidae</taxon>
        <taxon>Hypocreales</taxon>
        <taxon>Bionectriaceae</taxon>
        <taxon>Emericellopsis</taxon>
    </lineage>
</organism>
<evidence type="ECO:0000256" key="8">
    <source>
        <dbReference type="SAM" id="MobiDB-lite"/>
    </source>
</evidence>
<keyword evidence="6" id="KW-0560">Oxidoreductase</keyword>
<evidence type="ECO:0000256" key="1">
    <source>
        <dbReference type="ARBA" id="ARBA00001974"/>
    </source>
</evidence>
<dbReference type="PANTHER" id="PTHR23023">
    <property type="entry name" value="DIMETHYLANILINE MONOOXYGENASE"/>
    <property type="match status" value="1"/>
</dbReference>
<name>A0A9P8CS40_9HYPO</name>
<evidence type="ECO:0000256" key="5">
    <source>
        <dbReference type="ARBA" id="ARBA00022857"/>
    </source>
</evidence>
<dbReference type="OrthoDB" id="66881at2759"/>
<keyword evidence="7" id="KW-0503">Monooxygenase</keyword>
<evidence type="ECO:0000256" key="3">
    <source>
        <dbReference type="ARBA" id="ARBA00022630"/>
    </source>
</evidence>